<dbReference type="Ensembl" id="ENSSPUT00000009403.1">
    <property type="protein sequence ID" value="ENSSPUP00000008818.1"/>
    <property type="gene ID" value="ENSSPUG00000006866.1"/>
</dbReference>
<feature type="region of interest" description="Disordered" evidence="7">
    <location>
        <begin position="225"/>
        <end position="247"/>
    </location>
</feature>
<evidence type="ECO:0000256" key="3">
    <source>
        <dbReference type="ARBA" id="ARBA00022490"/>
    </source>
</evidence>
<dbReference type="GO" id="GO:0098858">
    <property type="term" value="C:actin-based cell projection"/>
    <property type="evidence" value="ECO:0007669"/>
    <property type="project" value="TreeGrafter"/>
</dbReference>
<reference evidence="9" key="1">
    <citation type="submission" date="2025-05" db="UniProtKB">
        <authorList>
            <consortium name="Ensembl"/>
        </authorList>
    </citation>
    <scope>IDENTIFICATION</scope>
</reference>
<dbReference type="InterPro" id="IPR028457">
    <property type="entry name" value="ABI"/>
</dbReference>
<dbReference type="GO" id="GO:0001764">
    <property type="term" value="P:neuron migration"/>
    <property type="evidence" value="ECO:0007669"/>
    <property type="project" value="TreeGrafter"/>
</dbReference>
<evidence type="ECO:0000256" key="2">
    <source>
        <dbReference type="ARBA" id="ARBA00010020"/>
    </source>
</evidence>
<dbReference type="InterPro" id="IPR012849">
    <property type="entry name" value="Abl-interactor_HHR_dom"/>
</dbReference>
<dbReference type="GeneTree" id="ENSGT00940000161380"/>
<dbReference type="AlphaFoldDB" id="A0A8D0GQY8"/>
<dbReference type="GO" id="GO:0030027">
    <property type="term" value="C:lamellipodium"/>
    <property type="evidence" value="ECO:0007669"/>
    <property type="project" value="TreeGrafter"/>
</dbReference>
<evidence type="ECO:0000256" key="7">
    <source>
        <dbReference type="SAM" id="MobiDB-lite"/>
    </source>
</evidence>
<feature type="coiled-coil region" evidence="6">
    <location>
        <begin position="30"/>
        <end position="57"/>
    </location>
</feature>
<dbReference type="GO" id="GO:0017124">
    <property type="term" value="F:SH3 domain binding"/>
    <property type="evidence" value="ECO:0007669"/>
    <property type="project" value="TreeGrafter"/>
</dbReference>
<keyword evidence="4" id="KW-0597">Phosphoprotein</keyword>
<keyword evidence="10" id="KW-1185">Reference proteome</keyword>
<comment type="similarity">
    <text evidence="2">Belongs to the ABI family.</text>
</comment>
<evidence type="ECO:0000259" key="8">
    <source>
        <dbReference type="Pfam" id="PF07815"/>
    </source>
</evidence>
<evidence type="ECO:0000256" key="6">
    <source>
        <dbReference type="SAM" id="Coils"/>
    </source>
</evidence>
<evidence type="ECO:0000256" key="1">
    <source>
        <dbReference type="ARBA" id="ARBA00004496"/>
    </source>
</evidence>
<comment type="subcellular location">
    <subcellularLocation>
        <location evidence="1">Cytoplasm</location>
    </subcellularLocation>
</comment>
<keyword evidence="5 6" id="KW-0175">Coiled coil</keyword>
<dbReference type="GO" id="GO:0030334">
    <property type="term" value="P:regulation of cell migration"/>
    <property type="evidence" value="ECO:0007669"/>
    <property type="project" value="TreeGrafter"/>
</dbReference>
<protein>
    <recommendedName>
        <fullName evidence="8">Abl-interactor homeo-domain homologous domain-containing protein</fullName>
    </recommendedName>
</protein>
<evidence type="ECO:0000313" key="10">
    <source>
        <dbReference type="Proteomes" id="UP000694392"/>
    </source>
</evidence>
<dbReference type="PANTHER" id="PTHR10460:SF7">
    <property type="entry name" value="ABI GENE FAMILY MEMBER 3"/>
    <property type="match status" value="1"/>
</dbReference>
<dbReference type="Pfam" id="PF07815">
    <property type="entry name" value="Abi_HHR"/>
    <property type="match status" value="1"/>
</dbReference>
<sequence length="318" mass="34130">MTELQHLQQYSIPSAKEVLRENYGNLNKVADYCESNYMQAENKRKALEETMDFTTQSLASVTYQISNLAAHILKVLDLQATKVRQVEANVCSIAQMVDIHKEKVARREIGELAVCKRLLHQQKVIPPASLEPLEPYFRKPLNFSILDSIGHGIKDATGTQLARTGTLTRKGSKTAAGQSPGTLGRSHRIPEPIQPPVIPKGKISAASSTSSLTSLSSLCGVTGSANTKLPPAPPTPPSLPTTLPPPLATDNMPPPPLATIDDMLLPPPPPSLFADMLPPPPASNEILPPDLPPPLSAPGKVLFSALKAVHLSVQMNPT</sequence>
<evidence type="ECO:0000256" key="4">
    <source>
        <dbReference type="ARBA" id="ARBA00022553"/>
    </source>
</evidence>
<feature type="domain" description="Abl-interactor homeo-domain homologous" evidence="8">
    <location>
        <begin position="93"/>
        <end position="166"/>
    </location>
</feature>
<proteinExistence type="inferred from homology"/>
<dbReference type="OMA" id="LIECGSH"/>
<feature type="compositionally biased region" description="Polar residues" evidence="7">
    <location>
        <begin position="164"/>
        <end position="181"/>
    </location>
</feature>
<dbReference type="PANTHER" id="PTHR10460">
    <property type="entry name" value="ABL INTERACTOR FAMILY MEMBER"/>
    <property type="match status" value="1"/>
</dbReference>
<dbReference type="Ensembl" id="ENSSPUT00000009409.1">
    <property type="protein sequence ID" value="ENSSPUP00000008824.1"/>
    <property type="gene ID" value="ENSSPUG00000006866.1"/>
</dbReference>
<feature type="region of interest" description="Disordered" evidence="7">
    <location>
        <begin position="164"/>
        <end position="205"/>
    </location>
</feature>
<dbReference type="GO" id="GO:0031209">
    <property type="term" value="C:SCAR complex"/>
    <property type="evidence" value="ECO:0007669"/>
    <property type="project" value="TreeGrafter"/>
</dbReference>
<dbReference type="Proteomes" id="UP000694392">
    <property type="component" value="Unplaced"/>
</dbReference>
<evidence type="ECO:0000256" key="5">
    <source>
        <dbReference type="ARBA" id="ARBA00023054"/>
    </source>
</evidence>
<dbReference type="GO" id="GO:0035591">
    <property type="term" value="F:signaling adaptor activity"/>
    <property type="evidence" value="ECO:0007669"/>
    <property type="project" value="TreeGrafter"/>
</dbReference>
<keyword evidence="3" id="KW-0963">Cytoplasm</keyword>
<dbReference type="Gene3D" id="6.10.140.1620">
    <property type="match status" value="1"/>
</dbReference>
<accession>A0A8D0GQY8</accession>
<organism evidence="9 10">
    <name type="scientific">Sphenodon punctatus</name>
    <name type="common">Tuatara</name>
    <name type="synonym">Hatteria punctata</name>
    <dbReference type="NCBI Taxonomy" id="8508"/>
    <lineage>
        <taxon>Eukaryota</taxon>
        <taxon>Metazoa</taxon>
        <taxon>Chordata</taxon>
        <taxon>Craniata</taxon>
        <taxon>Vertebrata</taxon>
        <taxon>Euteleostomi</taxon>
        <taxon>Lepidosauria</taxon>
        <taxon>Sphenodontia</taxon>
        <taxon>Sphenodontidae</taxon>
        <taxon>Sphenodon</taxon>
    </lineage>
</organism>
<evidence type="ECO:0000313" key="9">
    <source>
        <dbReference type="Ensembl" id="ENSSPUP00000008824.1"/>
    </source>
</evidence>
<name>A0A8D0GQY8_SPHPU</name>
<feature type="compositionally biased region" description="Pro residues" evidence="7">
    <location>
        <begin position="230"/>
        <end position="247"/>
    </location>
</feature>